<sequence>MDSIQWSGQEENMNYIVKKYLLLFEKISATVQMSNTYDTDVDIYRSEIHIIQLIGDKSELYISEISRLIGITKGTISQVVKRLEKKGLVVKQTDVQNSTRQVVRLTSKGQTAYEAHNRFHKENHVAMNQFLETLDVDQRKVIEDFLTHAHNMIEDQN</sequence>
<dbReference type="Proteomes" id="UP000572072">
    <property type="component" value="Unassembled WGS sequence"/>
</dbReference>
<dbReference type="AlphaFoldDB" id="A0A7Y3ZEI1"/>
<gene>
    <name evidence="5" type="ORF">F0262_24455</name>
</gene>
<keyword evidence="1" id="KW-0805">Transcription regulation</keyword>
<proteinExistence type="predicted"/>
<dbReference type="InterPro" id="IPR036390">
    <property type="entry name" value="WH_DNA-bd_sf"/>
</dbReference>
<dbReference type="InterPro" id="IPR011991">
    <property type="entry name" value="ArsR-like_HTH"/>
</dbReference>
<keyword evidence="2" id="KW-0238">DNA-binding</keyword>
<dbReference type="Gene3D" id="1.10.10.10">
    <property type="entry name" value="Winged helix-like DNA-binding domain superfamily/Winged helix DNA-binding domain"/>
    <property type="match status" value="1"/>
</dbReference>
<dbReference type="Pfam" id="PF01047">
    <property type="entry name" value="MarR"/>
    <property type="match status" value="1"/>
</dbReference>
<evidence type="ECO:0000313" key="6">
    <source>
        <dbReference type="Proteomes" id="UP000572072"/>
    </source>
</evidence>
<name>A0A7Y3ZEI1_9VIBR</name>
<dbReference type="PANTHER" id="PTHR35790:SF4">
    <property type="entry name" value="HTH-TYPE TRANSCRIPTIONAL REGULATOR PCHR"/>
    <property type="match status" value="1"/>
</dbReference>
<evidence type="ECO:0000256" key="3">
    <source>
        <dbReference type="ARBA" id="ARBA00023163"/>
    </source>
</evidence>
<reference evidence="5 6" key="1">
    <citation type="submission" date="2019-08" db="EMBL/GenBank/DDBJ databases">
        <title>Draft genome sequencing and comparative genomics of hatchery-associated Vibrios.</title>
        <authorList>
            <person name="Kehlet-Delgado H."/>
            <person name="Mueller R.S."/>
        </authorList>
    </citation>
    <scope>NUCLEOTIDE SEQUENCE [LARGE SCALE GENOMIC DNA]</scope>
    <source>
        <strain evidence="5 6">00-78-3</strain>
    </source>
</reference>
<dbReference type="SUPFAM" id="SSF46785">
    <property type="entry name" value="Winged helix' DNA-binding domain"/>
    <property type="match status" value="1"/>
</dbReference>
<dbReference type="PROSITE" id="PS50995">
    <property type="entry name" value="HTH_MARR_2"/>
    <property type="match status" value="1"/>
</dbReference>
<dbReference type="InterPro" id="IPR000835">
    <property type="entry name" value="HTH_MarR-typ"/>
</dbReference>
<dbReference type="InterPro" id="IPR052067">
    <property type="entry name" value="Metal_resp_HTH_trans_reg"/>
</dbReference>
<dbReference type="PANTHER" id="PTHR35790">
    <property type="entry name" value="HTH-TYPE TRANSCRIPTIONAL REGULATOR PCHR"/>
    <property type="match status" value="1"/>
</dbReference>
<evidence type="ECO:0000313" key="5">
    <source>
        <dbReference type="EMBL" id="NOH51165.1"/>
    </source>
</evidence>
<evidence type="ECO:0000256" key="2">
    <source>
        <dbReference type="ARBA" id="ARBA00023125"/>
    </source>
</evidence>
<evidence type="ECO:0000259" key="4">
    <source>
        <dbReference type="PROSITE" id="PS50995"/>
    </source>
</evidence>
<dbReference type="GO" id="GO:0003700">
    <property type="term" value="F:DNA-binding transcription factor activity"/>
    <property type="evidence" value="ECO:0007669"/>
    <property type="project" value="InterPro"/>
</dbReference>
<feature type="domain" description="HTH marR-type" evidence="4">
    <location>
        <begin position="13"/>
        <end position="151"/>
    </location>
</feature>
<protein>
    <submittedName>
        <fullName evidence="5">Winged helix-turn-helix transcriptional regulator</fullName>
    </submittedName>
</protein>
<dbReference type="GO" id="GO:0003677">
    <property type="term" value="F:DNA binding"/>
    <property type="evidence" value="ECO:0007669"/>
    <property type="project" value="UniProtKB-KW"/>
</dbReference>
<dbReference type="CDD" id="cd00090">
    <property type="entry name" value="HTH_ARSR"/>
    <property type="match status" value="1"/>
</dbReference>
<dbReference type="SMART" id="SM00347">
    <property type="entry name" value="HTH_MARR"/>
    <property type="match status" value="1"/>
</dbReference>
<dbReference type="InterPro" id="IPR036388">
    <property type="entry name" value="WH-like_DNA-bd_sf"/>
</dbReference>
<organism evidence="5 6">
    <name type="scientific">Vibrio rotiferianus</name>
    <dbReference type="NCBI Taxonomy" id="190895"/>
    <lineage>
        <taxon>Bacteria</taxon>
        <taxon>Pseudomonadati</taxon>
        <taxon>Pseudomonadota</taxon>
        <taxon>Gammaproteobacteria</taxon>
        <taxon>Vibrionales</taxon>
        <taxon>Vibrionaceae</taxon>
        <taxon>Vibrio</taxon>
    </lineage>
</organism>
<comment type="caution">
    <text evidence="5">The sequence shown here is derived from an EMBL/GenBank/DDBJ whole genome shotgun (WGS) entry which is preliminary data.</text>
</comment>
<dbReference type="EMBL" id="VTYN01000053">
    <property type="protein sequence ID" value="NOH51165.1"/>
    <property type="molecule type" value="Genomic_DNA"/>
</dbReference>
<accession>A0A7Y3ZEI1</accession>
<evidence type="ECO:0000256" key="1">
    <source>
        <dbReference type="ARBA" id="ARBA00023015"/>
    </source>
</evidence>
<keyword evidence="3" id="KW-0804">Transcription</keyword>